<keyword evidence="1 3" id="KW-0547">Nucleotide-binding</keyword>
<reference evidence="8" key="2">
    <citation type="submission" date="2012-11" db="EMBL/GenBank/DDBJ databases">
        <authorList>
            <person name="Kuo A."/>
            <person name="Curtis B.A."/>
            <person name="Tanifuji G."/>
            <person name="Burki F."/>
            <person name="Gruber A."/>
            <person name="Irimia M."/>
            <person name="Maruyama S."/>
            <person name="Arias M.C."/>
            <person name="Ball S.G."/>
            <person name="Gile G.H."/>
            <person name="Hirakawa Y."/>
            <person name="Hopkins J.F."/>
            <person name="Rensing S.A."/>
            <person name="Schmutz J."/>
            <person name="Symeonidi A."/>
            <person name="Elias M."/>
            <person name="Eveleigh R.J."/>
            <person name="Herman E.K."/>
            <person name="Klute M.J."/>
            <person name="Nakayama T."/>
            <person name="Obornik M."/>
            <person name="Reyes-Prieto A."/>
            <person name="Armbrust E.V."/>
            <person name="Aves S.J."/>
            <person name="Beiko R.G."/>
            <person name="Coutinho P."/>
            <person name="Dacks J.B."/>
            <person name="Durnford D.G."/>
            <person name="Fast N.M."/>
            <person name="Green B.R."/>
            <person name="Grisdale C."/>
            <person name="Hempe F."/>
            <person name="Henrissat B."/>
            <person name="Hoppner M.P."/>
            <person name="Ishida K.-I."/>
            <person name="Kim E."/>
            <person name="Koreny L."/>
            <person name="Kroth P.G."/>
            <person name="Liu Y."/>
            <person name="Malik S.-B."/>
            <person name="Maier U.G."/>
            <person name="McRose D."/>
            <person name="Mock T."/>
            <person name="Neilson J.A."/>
            <person name="Onodera N.T."/>
            <person name="Poole A.M."/>
            <person name="Pritham E.J."/>
            <person name="Richards T.A."/>
            <person name="Rocap G."/>
            <person name="Roy S.W."/>
            <person name="Sarai C."/>
            <person name="Schaack S."/>
            <person name="Shirato S."/>
            <person name="Slamovits C.H."/>
            <person name="Spencer D.F."/>
            <person name="Suzuki S."/>
            <person name="Worden A.Z."/>
            <person name="Zauner S."/>
            <person name="Barry K."/>
            <person name="Bell C."/>
            <person name="Bharti A.K."/>
            <person name="Crow J.A."/>
            <person name="Grimwood J."/>
            <person name="Kramer R."/>
            <person name="Lindquist E."/>
            <person name="Lucas S."/>
            <person name="Salamov A."/>
            <person name="McFadden G.I."/>
            <person name="Lane C.E."/>
            <person name="Keeling P.J."/>
            <person name="Gray M.W."/>
            <person name="Grigoriev I.V."/>
            <person name="Archibald J.M."/>
        </authorList>
    </citation>
    <scope>NUCLEOTIDE SEQUENCE</scope>
    <source>
        <strain evidence="8">CCMP2712</strain>
    </source>
</reference>
<dbReference type="PROSITE" id="PS50011">
    <property type="entry name" value="PROTEIN_KINASE_DOM"/>
    <property type="match status" value="1"/>
</dbReference>
<evidence type="ECO:0000313" key="6">
    <source>
        <dbReference type="EMBL" id="EKX46153.1"/>
    </source>
</evidence>
<dbReference type="GO" id="GO:0004674">
    <property type="term" value="F:protein serine/threonine kinase activity"/>
    <property type="evidence" value="ECO:0007669"/>
    <property type="project" value="UniProtKB-KW"/>
</dbReference>
<accession>L1JC79</accession>
<dbReference type="RefSeq" id="XP_005833133.1">
    <property type="nucleotide sequence ID" value="XM_005833076.1"/>
</dbReference>
<dbReference type="Gene3D" id="1.10.510.10">
    <property type="entry name" value="Transferase(Phosphotransferase) domain 1"/>
    <property type="match status" value="1"/>
</dbReference>
<dbReference type="OMA" id="PMKRYTC"/>
<protein>
    <recommendedName>
        <fullName evidence="5">Protein kinase domain-containing protein</fullName>
    </recommendedName>
</protein>
<gene>
    <name evidence="6" type="ORF">GUITHDRAFT_157803</name>
</gene>
<sequence>MKAKMLHAGFVCLYGYVQMGILSKGVHKSYEIGKTIGKGSFAVVKEGIHKASRTRVAIKIVDKKDAVFDAESLEQEIATMKKVSHPNCVLLHEVYDEANKTYLILDLITGGTVMDRIIAIDHFSEKDAASVTADVLNAVHYLHSIGITHRDLKPENLLYASNDPSSPDYNTIKVADFGLSKFVSENSQMKTTCGTPGYVAPEVLDPYLPFTNGYGPEVDLWSLGVVLYIMLCGFPPFYDDSTAVLFKQIRKGEYTFPSPYWDGVSEEAKDLVSKMLVVDPAKRYSAQQCLDHPWIQNAGSYAEIAAD</sequence>
<dbReference type="SUPFAM" id="SSF56112">
    <property type="entry name" value="Protein kinase-like (PK-like)"/>
    <property type="match status" value="1"/>
</dbReference>
<dbReference type="InterPro" id="IPR008271">
    <property type="entry name" value="Ser/Thr_kinase_AS"/>
</dbReference>
<dbReference type="HOGENOM" id="CLU_000288_63_0_1"/>
<evidence type="ECO:0000313" key="7">
    <source>
        <dbReference type="EnsemblProtists" id="EKX46153"/>
    </source>
</evidence>
<dbReference type="eggNOG" id="KOG0032">
    <property type="taxonomic scope" value="Eukaryota"/>
</dbReference>
<dbReference type="PIRSF" id="PIRSF000654">
    <property type="entry name" value="Integrin-linked_kinase"/>
    <property type="match status" value="1"/>
</dbReference>
<evidence type="ECO:0000256" key="1">
    <source>
        <dbReference type="ARBA" id="ARBA00022741"/>
    </source>
</evidence>
<keyword evidence="4" id="KW-0808">Transferase</keyword>
<dbReference type="GeneID" id="17302656"/>
<dbReference type="Pfam" id="PF00069">
    <property type="entry name" value="Pkinase"/>
    <property type="match status" value="1"/>
</dbReference>
<dbReference type="OrthoDB" id="40902at2759"/>
<dbReference type="AlphaFoldDB" id="L1JC79"/>
<dbReference type="InterPro" id="IPR011009">
    <property type="entry name" value="Kinase-like_dom_sf"/>
</dbReference>
<dbReference type="PROSITE" id="PS00108">
    <property type="entry name" value="PROTEIN_KINASE_ST"/>
    <property type="match status" value="1"/>
</dbReference>
<evidence type="ECO:0000313" key="8">
    <source>
        <dbReference type="Proteomes" id="UP000011087"/>
    </source>
</evidence>
<reference evidence="7" key="3">
    <citation type="submission" date="2016-03" db="UniProtKB">
        <authorList>
            <consortium name="EnsemblProtists"/>
        </authorList>
    </citation>
    <scope>IDENTIFICATION</scope>
</reference>
<evidence type="ECO:0000256" key="4">
    <source>
        <dbReference type="RuleBase" id="RU000304"/>
    </source>
</evidence>
<dbReference type="EMBL" id="JH992996">
    <property type="protein sequence ID" value="EKX46153.1"/>
    <property type="molecule type" value="Genomic_DNA"/>
</dbReference>
<evidence type="ECO:0000259" key="5">
    <source>
        <dbReference type="PROSITE" id="PS50011"/>
    </source>
</evidence>
<dbReference type="SMART" id="SM00220">
    <property type="entry name" value="S_TKc"/>
    <property type="match status" value="1"/>
</dbReference>
<feature type="binding site" evidence="3">
    <location>
        <position position="59"/>
    </location>
    <ligand>
        <name>ATP</name>
        <dbReference type="ChEBI" id="CHEBI:30616"/>
    </ligand>
</feature>
<dbReference type="STRING" id="905079.L1JC79"/>
<dbReference type="PANTHER" id="PTHR24347">
    <property type="entry name" value="SERINE/THREONINE-PROTEIN KINASE"/>
    <property type="match status" value="1"/>
</dbReference>
<dbReference type="Proteomes" id="UP000011087">
    <property type="component" value="Unassembled WGS sequence"/>
</dbReference>
<reference evidence="6 8" key="1">
    <citation type="journal article" date="2012" name="Nature">
        <title>Algal genomes reveal evolutionary mosaicism and the fate of nucleomorphs.</title>
        <authorList>
            <consortium name="DOE Joint Genome Institute"/>
            <person name="Curtis B.A."/>
            <person name="Tanifuji G."/>
            <person name="Burki F."/>
            <person name="Gruber A."/>
            <person name="Irimia M."/>
            <person name="Maruyama S."/>
            <person name="Arias M.C."/>
            <person name="Ball S.G."/>
            <person name="Gile G.H."/>
            <person name="Hirakawa Y."/>
            <person name="Hopkins J.F."/>
            <person name="Kuo A."/>
            <person name="Rensing S.A."/>
            <person name="Schmutz J."/>
            <person name="Symeonidi A."/>
            <person name="Elias M."/>
            <person name="Eveleigh R.J."/>
            <person name="Herman E.K."/>
            <person name="Klute M.J."/>
            <person name="Nakayama T."/>
            <person name="Obornik M."/>
            <person name="Reyes-Prieto A."/>
            <person name="Armbrust E.V."/>
            <person name="Aves S.J."/>
            <person name="Beiko R.G."/>
            <person name="Coutinho P."/>
            <person name="Dacks J.B."/>
            <person name="Durnford D.G."/>
            <person name="Fast N.M."/>
            <person name="Green B.R."/>
            <person name="Grisdale C.J."/>
            <person name="Hempel F."/>
            <person name="Henrissat B."/>
            <person name="Hoppner M.P."/>
            <person name="Ishida K."/>
            <person name="Kim E."/>
            <person name="Koreny L."/>
            <person name="Kroth P.G."/>
            <person name="Liu Y."/>
            <person name="Malik S.B."/>
            <person name="Maier U.G."/>
            <person name="McRose D."/>
            <person name="Mock T."/>
            <person name="Neilson J.A."/>
            <person name="Onodera N.T."/>
            <person name="Poole A.M."/>
            <person name="Pritham E.J."/>
            <person name="Richards T.A."/>
            <person name="Rocap G."/>
            <person name="Roy S.W."/>
            <person name="Sarai C."/>
            <person name="Schaack S."/>
            <person name="Shirato S."/>
            <person name="Slamovits C.H."/>
            <person name="Spencer D.F."/>
            <person name="Suzuki S."/>
            <person name="Worden A.Z."/>
            <person name="Zauner S."/>
            <person name="Barry K."/>
            <person name="Bell C."/>
            <person name="Bharti A.K."/>
            <person name="Crow J.A."/>
            <person name="Grimwood J."/>
            <person name="Kramer R."/>
            <person name="Lindquist E."/>
            <person name="Lucas S."/>
            <person name="Salamov A."/>
            <person name="McFadden G.I."/>
            <person name="Lane C.E."/>
            <person name="Keeling P.J."/>
            <person name="Gray M.W."/>
            <person name="Grigoriev I.V."/>
            <person name="Archibald J.M."/>
        </authorList>
    </citation>
    <scope>NUCLEOTIDE SEQUENCE</scope>
    <source>
        <strain evidence="6 8">CCMP2712</strain>
    </source>
</reference>
<comment type="similarity">
    <text evidence="4">Belongs to the protein kinase superfamily.</text>
</comment>
<dbReference type="KEGG" id="gtt:GUITHDRAFT_157803"/>
<keyword evidence="2 3" id="KW-0067">ATP-binding</keyword>
<name>L1JC79_GUITC</name>
<dbReference type="GO" id="GO:0005524">
    <property type="term" value="F:ATP binding"/>
    <property type="evidence" value="ECO:0007669"/>
    <property type="project" value="UniProtKB-UniRule"/>
</dbReference>
<proteinExistence type="inferred from homology"/>
<dbReference type="InterPro" id="IPR000719">
    <property type="entry name" value="Prot_kinase_dom"/>
</dbReference>
<keyword evidence="4" id="KW-0723">Serine/threonine-protein kinase</keyword>
<dbReference type="CDD" id="cd05117">
    <property type="entry name" value="STKc_CAMK"/>
    <property type="match status" value="1"/>
</dbReference>
<keyword evidence="4" id="KW-0418">Kinase</keyword>
<feature type="domain" description="Protein kinase" evidence="5">
    <location>
        <begin position="30"/>
        <end position="295"/>
    </location>
</feature>
<evidence type="ECO:0000256" key="3">
    <source>
        <dbReference type="PROSITE-ProRule" id="PRU10141"/>
    </source>
</evidence>
<evidence type="ECO:0000256" key="2">
    <source>
        <dbReference type="ARBA" id="ARBA00022840"/>
    </source>
</evidence>
<dbReference type="PROSITE" id="PS00107">
    <property type="entry name" value="PROTEIN_KINASE_ATP"/>
    <property type="match status" value="1"/>
</dbReference>
<keyword evidence="8" id="KW-1185">Reference proteome</keyword>
<dbReference type="EnsemblProtists" id="EKX46153">
    <property type="protein sequence ID" value="EKX46153"/>
    <property type="gene ID" value="GUITHDRAFT_157803"/>
</dbReference>
<dbReference type="InterPro" id="IPR017441">
    <property type="entry name" value="Protein_kinase_ATP_BS"/>
</dbReference>
<organism evidence="6">
    <name type="scientific">Guillardia theta (strain CCMP2712)</name>
    <name type="common">Cryptophyte</name>
    <dbReference type="NCBI Taxonomy" id="905079"/>
    <lineage>
        <taxon>Eukaryota</taxon>
        <taxon>Cryptophyceae</taxon>
        <taxon>Pyrenomonadales</taxon>
        <taxon>Geminigeraceae</taxon>
        <taxon>Guillardia</taxon>
    </lineage>
</organism>
<dbReference type="PaxDb" id="55529-EKX46153"/>
<dbReference type="FunFam" id="1.10.510.10:FF:000571">
    <property type="entry name" value="Maternal embryonic leucine zipper kinase"/>
    <property type="match status" value="1"/>
</dbReference>